<dbReference type="Proteomes" id="UP000541535">
    <property type="component" value="Unassembled WGS sequence"/>
</dbReference>
<proteinExistence type="predicted"/>
<sequence>MHWNTDDARTARNWPWLGAIALLHLAALLAWRPAMRLRAPDTVVWAQPLTLRWLTPPAHPPERPRPSPAPSPARPAAAPRMPSAAPAEAAPAAHPPPQAITQPAPQEEPAVALPADPFAQPAPPAATLAERARRAAAGIDKQLRKESLNEADRAPPQEPELARKIAEAYKERSFGIVWEKRFPNGEVLAKIRTPIYSYCIRLKRRYDGTEQTFIVTCPN</sequence>
<keyword evidence="4" id="KW-1185">Reference proteome</keyword>
<feature type="compositionally biased region" description="Low complexity" evidence="1">
    <location>
        <begin position="74"/>
        <end position="92"/>
    </location>
</feature>
<name>A0A7W5B6J8_9BURK</name>
<organism evidence="3 4">
    <name type="scientific">Pseudoduganella violacea</name>
    <dbReference type="NCBI Taxonomy" id="1715466"/>
    <lineage>
        <taxon>Bacteria</taxon>
        <taxon>Pseudomonadati</taxon>
        <taxon>Pseudomonadota</taxon>
        <taxon>Betaproteobacteria</taxon>
        <taxon>Burkholderiales</taxon>
        <taxon>Oxalobacteraceae</taxon>
        <taxon>Telluria group</taxon>
        <taxon>Pseudoduganella</taxon>
    </lineage>
</organism>
<reference evidence="3 4" key="1">
    <citation type="submission" date="2020-08" db="EMBL/GenBank/DDBJ databases">
        <title>Genomic Encyclopedia of Type Strains, Phase III (KMG-III): the genomes of soil and plant-associated and newly described type strains.</title>
        <authorList>
            <person name="Whitman W."/>
        </authorList>
    </citation>
    <scope>NUCLEOTIDE SEQUENCE [LARGE SCALE GENOMIC DNA]</scope>
    <source>
        <strain evidence="3 4">CECT 8897</strain>
    </source>
</reference>
<feature type="compositionally biased region" description="Low complexity" evidence="1">
    <location>
        <begin position="99"/>
        <end position="129"/>
    </location>
</feature>
<feature type="transmembrane region" description="Helical" evidence="2">
    <location>
        <begin position="14"/>
        <end position="31"/>
    </location>
</feature>
<keyword evidence="2" id="KW-1133">Transmembrane helix</keyword>
<dbReference type="RefSeq" id="WP_183439417.1">
    <property type="nucleotide sequence ID" value="NZ_JACHXD010000001.1"/>
</dbReference>
<keyword evidence="2" id="KW-0812">Transmembrane</keyword>
<feature type="region of interest" description="Disordered" evidence="1">
    <location>
        <begin position="56"/>
        <end position="135"/>
    </location>
</feature>
<gene>
    <name evidence="3" type="ORF">FHS03_000501</name>
</gene>
<dbReference type="EMBL" id="JACHXD010000001">
    <property type="protein sequence ID" value="MBB3117482.1"/>
    <property type="molecule type" value="Genomic_DNA"/>
</dbReference>
<keyword evidence="2" id="KW-0472">Membrane</keyword>
<accession>A0A7W5B6J8</accession>
<evidence type="ECO:0000256" key="1">
    <source>
        <dbReference type="SAM" id="MobiDB-lite"/>
    </source>
</evidence>
<dbReference type="AlphaFoldDB" id="A0A7W5B6J8"/>
<evidence type="ECO:0000256" key="2">
    <source>
        <dbReference type="SAM" id="Phobius"/>
    </source>
</evidence>
<evidence type="ECO:0000313" key="3">
    <source>
        <dbReference type="EMBL" id="MBB3117482.1"/>
    </source>
</evidence>
<evidence type="ECO:0000313" key="4">
    <source>
        <dbReference type="Proteomes" id="UP000541535"/>
    </source>
</evidence>
<comment type="caution">
    <text evidence="3">The sequence shown here is derived from an EMBL/GenBank/DDBJ whole genome shotgun (WGS) entry which is preliminary data.</text>
</comment>
<protein>
    <submittedName>
        <fullName evidence="3">Uncharacterized protein</fullName>
    </submittedName>
</protein>